<keyword evidence="9" id="KW-0325">Glycoprotein</keyword>
<proteinExistence type="inferred from homology"/>
<dbReference type="PROSITE" id="PS00134">
    <property type="entry name" value="TRYPSIN_HIS"/>
    <property type="match status" value="4"/>
</dbReference>
<keyword evidence="8" id="KW-1015">Disulfide bond</keyword>
<feature type="domain" description="Clip" evidence="13">
    <location>
        <begin position="536"/>
        <end position="589"/>
    </location>
</feature>
<dbReference type="PROSITE" id="PS51888">
    <property type="entry name" value="CLIP"/>
    <property type="match status" value="4"/>
</dbReference>
<dbReference type="FunFam" id="2.40.10.10:FF:000028">
    <property type="entry name" value="Serine protease easter"/>
    <property type="match status" value="4"/>
</dbReference>
<feature type="domain" description="Clip" evidence="13">
    <location>
        <begin position="1360"/>
        <end position="1413"/>
    </location>
</feature>
<sequence>MSTDITSRMYPLPYISIMVAINTTFNYPNHREIGCKLSDGKIGKCVEYGKCESFRTNRDLYQGPFIQQCGSRKHPMICCIDIETKRIDEIEGNDEIEGKNEIEEKDDRVFSCKLKNGVIGDCVFPDDCESFKKNPNRYNETELDEFSAPCRINGQKKVCCDTEHEFDDNDCITPDDQPGECIKFDTCTNFATQISKINDTTIINAMIRNLSCNAADSLNICCALTTNSYDDTTQTTDEVTELYYDEIQKCAPSIEPFRLKSGCCGQVNYEDRIMGGTETKINQYPWLGILDYDNNTLDCGVSLISGKFALTAAHCVYTNRPKYIRLGKHNIKTDGPDCKLVDGGRKICNKGVLKVPIEEIYMPEQFTKERNSSDIALIALSEMVIFTEFIKPICLPATDESQEFDESTKFKTAGWGQMNDESVLTDKCMMKLGNLTNKQICAGGQRGEDSCNGDSGGPLMYLSRNLTLIYQVVGITSFGNSCGLEGYPSVYTKVFSYLPWIHKKIDEYKIKERYLKNDVRMSHDTDSDYTDLEELACRTPSSVGGRCIDVDQCPPLVAILNKPRRTNADYDLLRQSHCGFNGDMPKVCCPQTTPPPKPNNIRCFTPDGKEGRCINVHSCPQLSRWLQQPPTIGIVTFIRNSRCNGPQPQSVCCAQSTAVESTVTTSAVCTATAYPPDPRTGCCGIEGESNKIYGGSETGIDQYPWLVIIEYKKGNQIKLLCGGALISGRYVLTAGHCVAGQVLDNGSPVNVRLGEYDINNSGPDCVEAAGGGRDCTPGALILPIERTIPHPQYNPYNNLRRNDIALIRLREMAPYTDFIRPICLPNTDMTSQPAINSRLETAGWGAVDTQTSSSNTKLFVDLPLVSANECEAVYKKRFNIPLWKGQLCAGGEKGKDSCKGDSGGPLMYQNGRSYEVIGVVCCPYEPLTLDIVDPNICKTYDGRIGLCTNLQTCPTFNDKLDQLMNTRIMETIEMSRCENVKRHSVCCGNHISKEQPSINFYEEYNDTTCTMSTTPPDPQSYCCGVQATNGDRIVGGTATAIDEYPWLVLIEYKMVGSNQIEVGCGGSLISGRYVLTAGHCLVGSDIGGRIPVNVRLGEYNLLNTGPDCVITPGGGEDCTDGALVIPIEKIIVHEQYNPNDVNKHNDIALIKLSTMAPYTDFIRPICLPTLDLSVNAQEGLRLFASGWGMTGTLQILNSIKHEVDLPYRRFDNCQEIYRRRTNKTLTRNQMCAGGEPGKDACKGDSGGPLMYKNGELYEVAAVVSFGPTPCGLDIPSVYTHVYNYLPWIWEQINRYRWRDAVGLNLRELQAVDCQEKAQDVMDKVFTQDVKQSVIYVEIEIEDKTLTKTKLRKRMILSKDVCIPTNGGSGQCVDIYQCPQLLMLLNKPNRSQQDYDTLRRAHCGFKERTPLVCCQVSPPAPVTNPAPTTPQPQPATTGATATATGDRCITPDGQVGNCVGLYSCPHITKLLQTNTPSDITFVKNSRCQGTGQYSVCCGPSTSSNNVGRPTVCALTATPPDPATECCGQESSGGNRIFGGNATAIDQYPWLVILEYKKDDKIKLLCGGVLISGRYVLTAGHCVTGPVLDVGTPVNVRLGEYDTSNSGQDCVEVEGGGEDCTDGALIVPIEKIIPHPEYNPTNALRRHDIALLRLGQLIPYGDFIRPICLPTSDVAVAPPPELRLFAAGWGAVSNTQSSSNIKLHVSVPFRSQEQCQTSYNHPRRRVALWQGQICAGGETGKDSCKGDSGGPLMYENGRLFEVVGIVSFGPTPCGLENIPGVYTKVYEYIPWIRSQITP</sequence>
<dbReference type="PANTHER" id="PTHR24256">
    <property type="entry name" value="TRYPTASE-RELATED"/>
    <property type="match status" value="1"/>
</dbReference>
<dbReference type="GO" id="GO:0046872">
    <property type="term" value="F:metal ion binding"/>
    <property type="evidence" value="ECO:0007669"/>
    <property type="project" value="UniProtKB-KW"/>
</dbReference>
<keyword evidence="1 11" id="KW-0645">Protease</keyword>
<feature type="domain" description="Clip" evidence="13">
    <location>
        <begin position="1446"/>
        <end position="1496"/>
    </location>
</feature>
<dbReference type="InterPro" id="IPR009003">
    <property type="entry name" value="Peptidase_S1_PA"/>
</dbReference>
<evidence type="ECO:0000256" key="10">
    <source>
        <dbReference type="ARBA" id="ARBA00024195"/>
    </source>
</evidence>
<dbReference type="Gene3D" id="3.30.1640.30">
    <property type="match status" value="6"/>
</dbReference>
<dbReference type="Pfam" id="PF12032">
    <property type="entry name" value="CLIP"/>
    <property type="match status" value="5"/>
</dbReference>
<dbReference type="GO" id="GO:0006508">
    <property type="term" value="P:proteolysis"/>
    <property type="evidence" value="ECO:0007669"/>
    <property type="project" value="UniProtKB-KW"/>
</dbReference>
<feature type="domain" description="Peptidase S1" evidence="12">
    <location>
        <begin position="273"/>
        <end position="506"/>
    </location>
</feature>
<evidence type="ECO:0000256" key="3">
    <source>
        <dbReference type="ARBA" id="ARBA00022729"/>
    </source>
</evidence>
<keyword evidence="3" id="KW-0732">Signal</keyword>
<dbReference type="PROSITE" id="PS50240">
    <property type="entry name" value="TRYPSIN_DOM"/>
    <property type="match status" value="4"/>
</dbReference>
<evidence type="ECO:0000256" key="4">
    <source>
        <dbReference type="ARBA" id="ARBA00022801"/>
    </source>
</evidence>
<dbReference type="Pfam" id="PF00089">
    <property type="entry name" value="Trypsin"/>
    <property type="match status" value="4"/>
</dbReference>
<evidence type="ECO:0000256" key="5">
    <source>
        <dbReference type="ARBA" id="ARBA00022825"/>
    </source>
</evidence>
<evidence type="ECO:0000256" key="1">
    <source>
        <dbReference type="ARBA" id="ARBA00022670"/>
    </source>
</evidence>
<dbReference type="GO" id="GO:0051604">
    <property type="term" value="P:protein maturation"/>
    <property type="evidence" value="ECO:0007669"/>
    <property type="project" value="UniProtKB-ARBA"/>
</dbReference>
<feature type="domain" description="Clip" evidence="13">
    <location>
        <begin position="602"/>
        <end position="653"/>
    </location>
</feature>
<dbReference type="InterPro" id="IPR038565">
    <property type="entry name" value="CLIP_sf"/>
</dbReference>
<dbReference type="InterPro" id="IPR001254">
    <property type="entry name" value="Trypsin_dom"/>
</dbReference>
<dbReference type="SMART" id="SM00020">
    <property type="entry name" value="Tryp_SPc"/>
    <property type="match status" value="4"/>
</dbReference>
<dbReference type="FunFam" id="3.30.1640.30:FF:000001">
    <property type="entry name" value="Serine protease 7"/>
    <property type="match status" value="1"/>
</dbReference>
<dbReference type="InterPro" id="IPR051487">
    <property type="entry name" value="Ser/Thr_Proteases_Immune/Dev"/>
</dbReference>
<dbReference type="SMART" id="SM00680">
    <property type="entry name" value="CLIP"/>
    <property type="match status" value="8"/>
</dbReference>
<dbReference type="SUPFAM" id="SSF50494">
    <property type="entry name" value="Trypsin-like serine proteases"/>
    <property type="match status" value="4"/>
</dbReference>
<feature type="domain" description="Peptidase S1" evidence="12">
    <location>
        <begin position="692"/>
        <end position="922"/>
    </location>
</feature>
<organism evidence="14 15">
    <name type="scientific">Papilio xuthus</name>
    <name type="common">Asian swallowtail butterfly</name>
    <dbReference type="NCBI Taxonomy" id="66420"/>
    <lineage>
        <taxon>Eukaryota</taxon>
        <taxon>Metazoa</taxon>
        <taxon>Ecdysozoa</taxon>
        <taxon>Arthropoda</taxon>
        <taxon>Hexapoda</taxon>
        <taxon>Insecta</taxon>
        <taxon>Pterygota</taxon>
        <taxon>Neoptera</taxon>
        <taxon>Endopterygota</taxon>
        <taxon>Lepidoptera</taxon>
        <taxon>Glossata</taxon>
        <taxon>Ditrysia</taxon>
        <taxon>Papilionoidea</taxon>
        <taxon>Papilionidae</taxon>
        <taxon>Papilioninae</taxon>
        <taxon>Papilio</taxon>
    </lineage>
</organism>
<dbReference type="STRING" id="66420.A0A0N1IMQ8"/>
<feature type="domain" description="Peptidase S1" evidence="12">
    <location>
        <begin position="1033"/>
        <end position="1293"/>
    </location>
</feature>
<dbReference type="CDD" id="cd00190">
    <property type="entry name" value="Tryp_SPc"/>
    <property type="match status" value="4"/>
</dbReference>
<dbReference type="FunFam" id="2.40.10.10:FF:000078">
    <property type="entry name" value="Serine protease H137"/>
    <property type="match status" value="1"/>
</dbReference>
<dbReference type="GO" id="GO:0004252">
    <property type="term" value="F:serine-type endopeptidase activity"/>
    <property type="evidence" value="ECO:0007669"/>
    <property type="project" value="InterPro"/>
</dbReference>
<keyword evidence="2" id="KW-0479">Metal-binding</keyword>
<evidence type="ECO:0000256" key="11">
    <source>
        <dbReference type="RuleBase" id="RU363034"/>
    </source>
</evidence>
<dbReference type="InterPro" id="IPR018114">
    <property type="entry name" value="TRYPSIN_HIS"/>
</dbReference>
<dbReference type="Gene3D" id="2.40.10.10">
    <property type="entry name" value="Trypsin-like serine proteases"/>
    <property type="match status" value="8"/>
</dbReference>
<dbReference type="PRINTS" id="PR00722">
    <property type="entry name" value="CHYMOTRYPSIN"/>
</dbReference>
<comment type="similarity">
    <text evidence="10">Belongs to the peptidase S1 family. CLIP subfamily.</text>
</comment>
<keyword evidence="6" id="KW-0106">Calcium</keyword>
<keyword evidence="4 11" id="KW-0378">Hydrolase</keyword>
<name>A0A0N1IMQ8_PAPXU</name>
<gene>
    <name evidence="14" type="ORF">RR46_01500</name>
</gene>
<evidence type="ECO:0000256" key="9">
    <source>
        <dbReference type="ARBA" id="ARBA00023180"/>
    </source>
</evidence>
<feature type="domain" description="Peptidase S1" evidence="12">
    <location>
        <begin position="1535"/>
        <end position="1795"/>
    </location>
</feature>
<evidence type="ECO:0000256" key="8">
    <source>
        <dbReference type="ARBA" id="ARBA00023157"/>
    </source>
</evidence>
<protein>
    <submittedName>
        <fullName evidence="14">Serine protease easter</fullName>
    </submittedName>
</protein>
<dbReference type="PROSITE" id="PS00135">
    <property type="entry name" value="TRYPSIN_SER"/>
    <property type="match status" value="4"/>
</dbReference>
<dbReference type="InterPro" id="IPR001314">
    <property type="entry name" value="Peptidase_S1A"/>
</dbReference>
<keyword evidence="15" id="KW-1185">Reference proteome</keyword>
<evidence type="ECO:0000259" key="12">
    <source>
        <dbReference type="PROSITE" id="PS50240"/>
    </source>
</evidence>
<dbReference type="InterPro" id="IPR033116">
    <property type="entry name" value="TRYPSIN_SER"/>
</dbReference>
<dbReference type="Proteomes" id="UP000053268">
    <property type="component" value="Unassembled WGS sequence"/>
</dbReference>
<dbReference type="InterPro" id="IPR043504">
    <property type="entry name" value="Peptidase_S1_PA_chymotrypsin"/>
</dbReference>
<accession>A0A0N1IMQ8</accession>
<keyword evidence="7" id="KW-0865">Zymogen</keyword>
<dbReference type="EMBL" id="KQ459547">
    <property type="protein sequence ID" value="KPJ00023.1"/>
    <property type="molecule type" value="Genomic_DNA"/>
</dbReference>
<evidence type="ECO:0000256" key="7">
    <source>
        <dbReference type="ARBA" id="ARBA00023145"/>
    </source>
</evidence>
<evidence type="ECO:0000256" key="2">
    <source>
        <dbReference type="ARBA" id="ARBA00022723"/>
    </source>
</evidence>
<dbReference type="InterPro" id="IPR022700">
    <property type="entry name" value="CLIP"/>
</dbReference>
<evidence type="ECO:0000259" key="13">
    <source>
        <dbReference type="PROSITE" id="PS51888"/>
    </source>
</evidence>
<keyword evidence="5 11" id="KW-0720">Serine protease</keyword>
<evidence type="ECO:0000313" key="15">
    <source>
        <dbReference type="Proteomes" id="UP000053268"/>
    </source>
</evidence>
<evidence type="ECO:0000256" key="6">
    <source>
        <dbReference type="ARBA" id="ARBA00022837"/>
    </source>
</evidence>
<evidence type="ECO:0000313" key="14">
    <source>
        <dbReference type="EMBL" id="KPJ00023.1"/>
    </source>
</evidence>
<reference evidence="14 15" key="1">
    <citation type="journal article" date="2015" name="Nat. Commun.">
        <title>Outbred genome sequencing and CRISPR/Cas9 gene editing in butterflies.</title>
        <authorList>
            <person name="Li X."/>
            <person name="Fan D."/>
            <person name="Zhang W."/>
            <person name="Liu G."/>
            <person name="Zhang L."/>
            <person name="Zhao L."/>
            <person name="Fang X."/>
            <person name="Chen L."/>
            <person name="Dong Y."/>
            <person name="Chen Y."/>
            <person name="Ding Y."/>
            <person name="Zhao R."/>
            <person name="Feng M."/>
            <person name="Zhu Y."/>
            <person name="Feng Y."/>
            <person name="Jiang X."/>
            <person name="Zhu D."/>
            <person name="Xiang H."/>
            <person name="Feng X."/>
            <person name="Li S."/>
            <person name="Wang J."/>
            <person name="Zhang G."/>
            <person name="Kronforst M.R."/>
            <person name="Wang W."/>
        </authorList>
    </citation>
    <scope>NUCLEOTIDE SEQUENCE [LARGE SCALE GENOMIC DNA]</scope>
    <source>
        <strain evidence="14">Ya'a_city_454_Px</strain>
        <tissue evidence="14">Whole body</tissue>
    </source>
</reference>